<feature type="domain" description="ATPase F1/V1/A1 complex alpha/beta subunit nucleotide-binding" evidence="13">
    <location>
        <begin position="189"/>
        <end position="412"/>
    </location>
</feature>
<feature type="domain" description="ATPase F1/V1/A1 complex alpha/beta subunit N-terminal" evidence="15">
    <location>
        <begin position="67"/>
        <end position="132"/>
    </location>
</feature>
<dbReference type="Gene3D" id="1.20.150.20">
    <property type="entry name" value="ATP synthase alpha/beta chain, C-terminal domain"/>
    <property type="match status" value="1"/>
</dbReference>
<evidence type="ECO:0000256" key="3">
    <source>
        <dbReference type="ARBA" id="ARBA00022448"/>
    </source>
</evidence>
<dbReference type="GO" id="GO:0005524">
    <property type="term" value="F:ATP binding"/>
    <property type="evidence" value="ECO:0007669"/>
    <property type="project" value="UniProtKB-KW"/>
</dbReference>
<evidence type="ECO:0000313" key="16">
    <source>
        <dbReference type="EMBL" id="NBJ59321.1"/>
    </source>
</evidence>
<dbReference type="InterPro" id="IPR005294">
    <property type="entry name" value="ATP_synth_F1_asu"/>
</dbReference>
<dbReference type="FunFam" id="3.40.50.300:FF:002432">
    <property type="entry name" value="ATP synthase subunit alpha, mitochondrial"/>
    <property type="match status" value="1"/>
</dbReference>
<dbReference type="EMBL" id="GIFK01001618">
    <property type="protein sequence ID" value="NBJ59321.1"/>
    <property type="molecule type" value="Transcribed_RNA"/>
</dbReference>
<dbReference type="GO" id="GO:0046933">
    <property type="term" value="F:proton-transporting ATP synthase activity, rotational mechanism"/>
    <property type="evidence" value="ECO:0007669"/>
    <property type="project" value="InterPro"/>
</dbReference>
<comment type="function">
    <text evidence="12">Produces ATP from ADP in the presence of a proton gradient across the membrane.</text>
</comment>
<reference evidence="16" key="1">
    <citation type="submission" date="2019-10" db="EMBL/GenBank/DDBJ databases">
        <title>Short sand fly seasons in Tbilisi, Georgia, hinder development of host immunity to saliva of the visceral leishmaniasis vector Phlebotomus kandelakii.</title>
        <authorList>
            <person name="Oliveira F."/>
            <person name="Giorgobiani E."/>
            <person name="Guimaraes-Costa A.B."/>
            <person name="Abdeladhim M."/>
            <person name="Oristian J."/>
            <person name="Tskhvaradze L."/>
            <person name="Tsertsvadze N."/>
            <person name="Zakalashvili M."/>
            <person name="Valenzuela J.G."/>
            <person name="Kamhawi S."/>
        </authorList>
    </citation>
    <scope>NUCLEOTIDE SEQUENCE</scope>
    <source>
        <strain evidence="16">Wild-capture in Tbilisi</strain>
        <tissue evidence="16">Salivary glands</tissue>
    </source>
</reference>
<evidence type="ECO:0000256" key="8">
    <source>
        <dbReference type="ARBA" id="ARBA00023136"/>
    </source>
</evidence>
<dbReference type="PANTHER" id="PTHR48082:SF2">
    <property type="entry name" value="ATP SYNTHASE SUBUNIT ALPHA, MITOCHONDRIAL"/>
    <property type="match status" value="1"/>
</dbReference>
<proteinExistence type="inferred from homology"/>
<dbReference type="InterPro" id="IPR000194">
    <property type="entry name" value="ATPase_F1/V1/A1_a/bsu_nucl-bd"/>
</dbReference>
<keyword evidence="9 12" id="KW-0139">CF(1)</keyword>
<evidence type="ECO:0000256" key="6">
    <source>
        <dbReference type="ARBA" id="ARBA00022840"/>
    </source>
</evidence>
<dbReference type="CDD" id="cd18116">
    <property type="entry name" value="ATP-synt_F1_alpha_N"/>
    <property type="match status" value="1"/>
</dbReference>
<dbReference type="CDD" id="cd01132">
    <property type="entry name" value="F1-ATPase_alpha_CD"/>
    <property type="match status" value="1"/>
</dbReference>
<dbReference type="PIRSF" id="PIRSF039088">
    <property type="entry name" value="F_ATPase_subunit_alpha"/>
    <property type="match status" value="1"/>
</dbReference>
<evidence type="ECO:0000256" key="7">
    <source>
        <dbReference type="ARBA" id="ARBA00023065"/>
    </source>
</evidence>
<dbReference type="AlphaFoldDB" id="A0A6B2E879"/>
<evidence type="ECO:0000256" key="2">
    <source>
        <dbReference type="ARBA" id="ARBA00008936"/>
    </source>
</evidence>
<dbReference type="InterPro" id="IPR000793">
    <property type="entry name" value="ATP_synth_asu_C"/>
</dbReference>
<dbReference type="GO" id="GO:0043531">
    <property type="term" value="F:ADP binding"/>
    <property type="evidence" value="ECO:0007669"/>
    <property type="project" value="TreeGrafter"/>
</dbReference>
<evidence type="ECO:0000259" key="13">
    <source>
        <dbReference type="Pfam" id="PF00006"/>
    </source>
</evidence>
<dbReference type="SUPFAM" id="SSF47917">
    <property type="entry name" value="C-terminal domain of alpha and beta subunits of F1 ATP synthase"/>
    <property type="match status" value="1"/>
</dbReference>
<sequence>MSLLSARLAASVARNLPRTSSQVAKILYPATSLAARKFHVSCQRNAEISAILEERILGAAPKADLDETGRVLSIGDGIARVYGLKNIQADEMVEFSSGLKGMALNLEPDNVGVVVFGNDKLIKEGDIVKRTGAIVDVPVGEELLGRVVDALGNPIDGKGAITSKTRYRVGIKAPGIIPRISVREPMQTGIKAVDSLVPIGRGQRELIIGDRQTGKTSLAIDTIINQKRFNDGQDETKKLYCIYVAIGQKRSTVAQIVKRLTDTGAMNYSIIVSATASDAAPLQYLAPYSGCAMGEFFRDNGKHGLIIYDDLSKQAVAYRQMSLLLRRPPGREAYPGDVFYLHSRLLERAAKMSPAMGGGSLTALPVIETQAGDVSAYIPTNVISITDGQIFLETELFYKGIRPAINVGLSVSRVGSAAQTKAMKQVAGSMKLELAQYREVAAFAQFGSDLDAATQQLLNRGVRLTELLKQGQYVPMAIEEQVAVIYCGVRGHLDKMEPQKITKFEKEFTEHVKSNEKALLSQIATDGKITDQTDAKLKDVVGKFLATFTG</sequence>
<dbReference type="FunFam" id="1.20.150.20:FF:000001">
    <property type="entry name" value="ATP synthase subunit alpha"/>
    <property type="match status" value="1"/>
</dbReference>
<dbReference type="InterPro" id="IPR027417">
    <property type="entry name" value="P-loop_NTPase"/>
</dbReference>
<keyword evidence="3 11" id="KW-0813">Transport</keyword>
<evidence type="ECO:0000256" key="12">
    <source>
        <dbReference type="RuleBase" id="RU003551"/>
    </source>
</evidence>
<dbReference type="CDD" id="cd18113">
    <property type="entry name" value="ATP-synt_F1_alpha_C"/>
    <property type="match status" value="1"/>
</dbReference>
<dbReference type="NCBIfam" id="NF009884">
    <property type="entry name" value="PRK13343.1"/>
    <property type="match status" value="1"/>
</dbReference>
<keyword evidence="5 11" id="KW-0375">Hydrogen ion transport</keyword>
<comment type="similarity">
    <text evidence="2 11">Belongs to the ATPase alpha/beta chains family.</text>
</comment>
<evidence type="ECO:0000256" key="5">
    <source>
        <dbReference type="ARBA" id="ARBA00022781"/>
    </source>
</evidence>
<evidence type="ECO:0000256" key="11">
    <source>
        <dbReference type="RuleBase" id="RU000339"/>
    </source>
</evidence>
<dbReference type="InterPro" id="IPR023366">
    <property type="entry name" value="ATP_synth_asu-like_sf"/>
</dbReference>
<comment type="subcellular location">
    <subcellularLocation>
        <location evidence="1">Membrane</location>
    </subcellularLocation>
</comment>
<evidence type="ECO:0000256" key="1">
    <source>
        <dbReference type="ARBA" id="ARBA00004370"/>
    </source>
</evidence>
<dbReference type="HAMAP" id="MF_01346">
    <property type="entry name" value="ATP_synth_alpha_bact"/>
    <property type="match status" value="1"/>
</dbReference>
<dbReference type="PROSITE" id="PS00152">
    <property type="entry name" value="ATPASE_ALPHA_BETA"/>
    <property type="match status" value="1"/>
</dbReference>
<keyword evidence="6 12" id="KW-0067">ATP-binding</keyword>
<dbReference type="SUPFAM" id="SSF50615">
    <property type="entry name" value="N-terminal domain of alpha and beta subunits of F1 ATP synthase"/>
    <property type="match status" value="1"/>
</dbReference>
<dbReference type="Gene3D" id="2.40.30.20">
    <property type="match status" value="1"/>
</dbReference>
<dbReference type="InterPro" id="IPR020003">
    <property type="entry name" value="ATPase_a/bsu_AS"/>
</dbReference>
<dbReference type="PANTHER" id="PTHR48082">
    <property type="entry name" value="ATP SYNTHASE SUBUNIT ALPHA, MITOCHONDRIAL"/>
    <property type="match status" value="1"/>
</dbReference>
<keyword evidence="4 12" id="KW-0547">Nucleotide-binding</keyword>
<dbReference type="GO" id="GO:0005739">
    <property type="term" value="C:mitochondrion"/>
    <property type="evidence" value="ECO:0007669"/>
    <property type="project" value="UniProtKB-ARBA"/>
</dbReference>
<protein>
    <recommendedName>
        <fullName evidence="12">ATP synthase subunit alpha</fullName>
    </recommendedName>
</protein>
<dbReference type="InterPro" id="IPR038376">
    <property type="entry name" value="ATP_synth_asu_C_sf"/>
</dbReference>
<evidence type="ECO:0000256" key="10">
    <source>
        <dbReference type="ARBA" id="ARBA00023310"/>
    </source>
</evidence>
<dbReference type="FunFam" id="2.40.30.20:FF:000001">
    <property type="entry name" value="ATP synthase subunit alpha"/>
    <property type="match status" value="1"/>
</dbReference>
<dbReference type="InterPro" id="IPR036121">
    <property type="entry name" value="ATPase_F1/V1/A1_a/bsu_N_sf"/>
</dbReference>
<evidence type="ECO:0000259" key="14">
    <source>
        <dbReference type="Pfam" id="PF00306"/>
    </source>
</evidence>
<dbReference type="Gene3D" id="3.40.50.300">
    <property type="entry name" value="P-loop containing nucleotide triphosphate hydrolases"/>
    <property type="match status" value="1"/>
</dbReference>
<dbReference type="Pfam" id="PF00006">
    <property type="entry name" value="ATP-synt_ab"/>
    <property type="match status" value="1"/>
</dbReference>
<dbReference type="GO" id="GO:0045259">
    <property type="term" value="C:proton-transporting ATP synthase complex"/>
    <property type="evidence" value="ECO:0007669"/>
    <property type="project" value="UniProtKB-KW"/>
</dbReference>
<keyword evidence="8" id="KW-0472">Membrane</keyword>
<keyword evidence="7 11" id="KW-0406">Ion transport</keyword>
<keyword evidence="10 12" id="KW-0066">ATP synthesis</keyword>
<organism evidence="16">
    <name type="scientific">Phlebotomus kandelakii</name>
    <dbReference type="NCBI Taxonomy" id="1109342"/>
    <lineage>
        <taxon>Eukaryota</taxon>
        <taxon>Metazoa</taxon>
        <taxon>Ecdysozoa</taxon>
        <taxon>Arthropoda</taxon>
        <taxon>Hexapoda</taxon>
        <taxon>Insecta</taxon>
        <taxon>Pterygota</taxon>
        <taxon>Neoptera</taxon>
        <taxon>Endopterygota</taxon>
        <taxon>Diptera</taxon>
        <taxon>Nematocera</taxon>
        <taxon>Psychodoidea</taxon>
        <taxon>Psychodidae</taxon>
        <taxon>Phlebotomus</taxon>
        <taxon>Larroussius</taxon>
    </lineage>
</organism>
<dbReference type="InterPro" id="IPR033732">
    <property type="entry name" value="ATP_synth_F1_a_nt-bd_dom"/>
</dbReference>
<feature type="domain" description="ATP synthase alpha subunit C-terminal" evidence="14">
    <location>
        <begin position="419"/>
        <end position="544"/>
    </location>
</feature>
<dbReference type="Pfam" id="PF02874">
    <property type="entry name" value="ATP-synt_ab_N"/>
    <property type="match status" value="1"/>
</dbReference>
<accession>A0A6B2E879</accession>
<dbReference type="InterPro" id="IPR004100">
    <property type="entry name" value="ATPase_F1/V1/A1_a/bsu_N"/>
</dbReference>
<evidence type="ECO:0000256" key="4">
    <source>
        <dbReference type="ARBA" id="ARBA00022741"/>
    </source>
</evidence>
<evidence type="ECO:0000259" key="15">
    <source>
        <dbReference type="Pfam" id="PF02874"/>
    </source>
</evidence>
<evidence type="ECO:0000256" key="9">
    <source>
        <dbReference type="ARBA" id="ARBA00023196"/>
    </source>
</evidence>
<dbReference type="NCBIfam" id="TIGR00962">
    <property type="entry name" value="atpA"/>
    <property type="match status" value="1"/>
</dbReference>
<name>A0A6B2E879_9DIPT</name>
<dbReference type="Pfam" id="PF00306">
    <property type="entry name" value="ATP-synt_ab_C"/>
    <property type="match status" value="1"/>
</dbReference>
<dbReference type="SUPFAM" id="SSF52540">
    <property type="entry name" value="P-loop containing nucleoside triphosphate hydrolases"/>
    <property type="match status" value="1"/>
</dbReference>